<proteinExistence type="predicted"/>
<keyword evidence="1" id="KW-0436">Ligase</keyword>
<evidence type="ECO:0000313" key="1">
    <source>
        <dbReference type="EMBL" id="PTX58683.1"/>
    </source>
</evidence>
<dbReference type="RefSeq" id="WP_108024329.1">
    <property type="nucleotide sequence ID" value="NZ_QBKR01000015.1"/>
</dbReference>
<accession>A0A2T6BRH8</accession>
<dbReference type="Pfam" id="PF14395">
    <property type="entry name" value="COOH-NH2_lig"/>
    <property type="match status" value="1"/>
</dbReference>
<gene>
    <name evidence="1" type="ORF">C8P63_11581</name>
</gene>
<comment type="caution">
    <text evidence="1">The sequence shown here is derived from an EMBL/GenBank/DDBJ whole genome shotgun (WGS) entry which is preliminary data.</text>
</comment>
<sequence>MEALMLPTSSIDQEREVQNRLVTPQNTLAPSVRLQGPLEKAYVKPIVTLNEEDAVERANDRAYKISVLKLHGMAVAEGKIQLLKRYIVCVFQTQVLLMYRSREPKAWLASNQTAKTKTFKRLALSENTRETRRVKALAVRALYALGLDYGVVTIGIRPGIKAVVLDVNPGPLLNQEMIRQFSDAVCQYIRKLPQLLTDLDQVVLGADPEFIMRKTSDGKLVMASDYFPRFGRVGCDAIWHGQNRSAKPLVELRPKPTNDPRQLVLRMYQGMMQASRRIKDKKVQWLSGALPHPGFPLGGHIHFSGIPLNFKLLRALDHYLALPLVMVEDPKGIRRRPKYGFLGDYRVQFHGGFEYRTLPSWLVSPTLTKGILSAAKLVAAHYPVLKGRHLHRYTVQKAYYEGDKEGVRTIVRQLSEELQRLKSYPRYQRDLAPYFRMIGSEKTWNESRDIRSVWKLPPYRS</sequence>
<dbReference type="OrthoDB" id="2078085at2"/>
<dbReference type="Proteomes" id="UP000244240">
    <property type="component" value="Unassembled WGS sequence"/>
</dbReference>
<dbReference type="GO" id="GO:0016874">
    <property type="term" value="F:ligase activity"/>
    <property type="evidence" value="ECO:0007669"/>
    <property type="project" value="UniProtKB-KW"/>
</dbReference>
<organism evidence="1 2">
    <name type="scientific">Melghirimyces profundicolus</name>
    <dbReference type="NCBI Taxonomy" id="1242148"/>
    <lineage>
        <taxon>Bacteria</taxon>
        <taxon>Bacillati</taxon>
        <taxon>Bacillota</taxon>
        <taxon>Bacilli</taxon>
        <taxon>Bacillales</taxon>
        <taxon>Thermoactinomycetaceae</taxon>
        <taxon>Melghirimyces</taxon>
    </lineage>
</organism>
<dbReference type="EMBL" id="QBKR01000015">
    <property type="protein sequence ID" value="PTX58683.1"/>
    <property type="molecule type" value="Genomic_DNA"/>
</dbReference>
<protein>
    <submittedName>
        <fullName evidence="1">PhiEco32-like amidoligase-type 2 protein</fullName>
    </submittedName>
</protein>
<name>A0A2T6BRH8_9BACL</name>
<dbReference type="Gene3D" id="3.30.470.20">
    <property type="entry name" value="ATP-grasp fold, B domain"/>
    <property type="match status" value="1"/>
</dbReference>
<evidence type="ECO:0000313" key="2">
    <source>
        <dbReference type="Proteomes" id="UP000244240"/>
    </source>
</evidence>
<keyword evidence="2" id="KW-1185">Reference proteome</keyword>
<dbReference type="InterPro" id="IPR025681">
    <property type="entry name" value="COOH-NH2_lig"/>
</dbReference>
<dbReference type="AlphaFoldDB" id="A0A2T6BRH8"/>
<reference evidence="1 2" key="1">
    <citation type="submission" date="2018-04" db="EMBL/GenBank/DDBJ databases">
        <title>Genomic Encyclopedia of Archaeal and Bacterial Type Strains, Phase II (KMG-II): from individual species to whole genera.</title>
        <authorList>
            <person name="Goeker M."/>
        </authorList>
    </citation>
    <scope>NUCLEOTIDE SEQUENCE [LARGE SCALE GENOMIC DNA]</scope>
    <source>
        <strain evidence="1 2">DSM 45787</strain>
    </source>
</reference>